<keyword evidence="1" id="KW-0472">Membrane</keyword>
<sequence>MIVSYRKMMARLRFMLIFMALSIVLYQIMTMVTGWIEPAEKYKPPTVEPSACLIKNTSRCPIQALWGNASVCSIGMGNNRKKRSLG</sequence>
<dbReference type="InterPro" id="IPR025321">
    <property type="entry name" value="DUF4227"/>
</dbReference>
<evidence type="ECO:0000256" key="1">
    <source>
        <dbReference type="SAM" id="Phobius"/>
    </source>
</evidence>
<gene>
    <name evidence="2" type="ORF">L0M14_15070</name>
</gene>
<dbReference type="Pfam" id="PF14004">
    <property type="entry name" value="DUF4227"/>
    <property type="match status" value="1"/>
</dbReference>
<evidence type="ECO:0000313" key="2">
    <source>
        <dbReference type="EMBL" id="UJF31204.1"/>
    </source>
</evidence>
<accession>A0ABY3SB39</accession>
<keyword evidence="3" id="KW-1185">Reference proteome</keyword>
<dbReference type="RefSeq" id="WP_235117553.1">
    <property type="nucleotide sequence ID" value="NZ_CP090978.1"/>
</dbReference>
<feature type="transmembrane region" description="Helical" evidence="1">
    <location>
        <begin position="12"/>
        <end position="36"/>
    </location>
</feature>
<keyword evidence="1" id="KW-1133">Transmembrane helix</keyword>
<dbReference type="EMBL" id="CP090978">
    <property type="protein sequence ID" value="UJF31204.1"/>
    <property type="molecule type" value="Genomic_DNA"/>
</dbReference>
<reference evidence="2 3" key="1">
    <citation type="journal article" date="2024" name="Int. J. Syst. Evol. Microbiol.">
        <title>Paenibacillus hexagrammi sp. nov., a novel bacterium isolated from the gut content of Hexagrammos agrammus.</title>
        <authorList>
            <person name="Jung H.K."/>
            <person name="Kim D.G."/>
            <person name="Zin H."/>
            <person name="Park J."/>
            <person name="Jung H."/>
            <person name="Kim Y.O."/>
            <person name="Kong H.J."/>
            <person name="Kim J.W."/>
            <person name="Kim Y.S."/>
        </authorList>
    </citation>
    <scope>NUCLEOTIDE SEQUENCE [LARGE SCALE GENOMIC DNA]</scope>
    <source>
        <strain evidence="2 3">YPD9-1</strain>
    </source>
</reference>
<evidence type="ECO:0000313" key="3">
    <source>
        <dbReference type="Proteomes" id="UP001649230"/>
    </source>
</evidence>
<protein>
    <submittedName>
        <fullName evidence="2">DUF4227 family protein</fullName>
    </submittedName>
</protein>
<proteinExistence type="predicted"/>
<name>A0ABY3SB39_9BACL</name>
<keyword evidence="1" id="KW-0812">Transmembrane</keyword>
<organism evidence="2 3">
    <name type="scientific">Paenibacillus hexagrammi</name>
    <dbReference type="NCBI Taxonomy" id="2908839"/>
    <lineage>
        <taxon>Bacteria</taxon>
        <taxon>Bacillati</taxon>
        <taxon>Bacillota</taxon>
        <taxon>Bacilli</taxon>
        <taxon>Bacillales</taxon>
        <taxon>Paenibacillaceae</taxon>
        <taxon>Paenibacillus</taxon>
    </lineage>
</organism>
<dbReference type="Proteomes" id="UP001649230">
    <property type="component" value="Chromosome"/>
</dbReference>